<dbReference type="InterPro" id="IPR051010">
    <property type="entry name" value="BCAA_transport"/>
</dbReference>
<protein>
    <submittedName>
        <fullName evidence="4">Amino acid/amide ABC transporter substrate-binding protein (HAAT family)</fullName>
    </submittedName>
</protein>
<evidence type="ECO:0000313" key="4">
    <source>
        <dbReference type="EMBL" id="RZT76247.1"/>
    </source>
</evidence>
<keyword evidence="2" id="KW-0732">Signal</keyword>
<keyword evidence="5" id="KW-1185">Reference proteome</keyword>
<evidence type="ECO:0000256" key="1">
    <source>
        <dbReference type="ARBA" id="ARBA00010062"/>
    </source>
</evidence>
<feature type="domain" description="Leucine-binding protein" evidence="3">
    <location>
        <begin position="53"/>
        <end position="405"/>
    </location>
</feature>
<dbReference type="EMBL" id="SHKM01000002">
    <property type="protein sequence ID" value="RZT76247.1"/>
    <property type="molecule type" value="Genomic_DNA"/>
</dbReference>
<sequence length="412" mass="43635">MAGGRLRHRYNRSCHPIFPDLPAMKARRPAPCRRLPAALLAALSLIAGPALAQVRIGVIASSTGVTAQVGIPQKNSVALLPAEIGGQKVEYIVLDDASDPTNAVTAVKKLIGEHKVDALIGPTTSPAALAMLDFVAEAKTPLVTTVGSSAIVQPMDEKKKWVFKTTQNDDLIAEAVIAHMQASGVRSVGFIGFNDPYGENWHKVFAALAEKAGIRLVANERFVRTDQSVIGQALKLISAKPDAIFIAATGGPAVLPQATLLEKGYKGRLYQTHGVATNDFIKLGGKAVEGTLMAGGPLLVADGLKDGNPIKAVAQGYIRAYEGRYGAGTMSTFGANTYDAGLLLQKAIPLALKKGHPGTAEFRTALRDALEQSKEVVGAQGVFNMTPANHNGMDQRARLMMTVQNGRWVPLH</sequence>
<dbReference type="PANTHER" id="PTHR30483">
    <property type="entry name" value="LEUCINE-SPECIFIC-BINDING PROTEIN"/>
    <property type="match status" value="1"/>
</dbReference>
<dbReference type="InterPro" id="IPR028082">
    <property type="entry name" value="Peripla_BP_I"/>
</dbReference>
<evidence type="ECO:0000259" key="3">
    <source>
        <dbReference type="Pfam" id="PF13458"/>
    </source>
</evidence>
<evidence type="ECO:0000256" key="2">
    <source>
        <dbReference type="ARBA" id="ARBA00022729"/>
    </source>
</evidence>
<name>A0ABY0IM21_9RHOO</name>
<gene>
    <name evidence="4" type="ORF">EV678_2121</name>
</gene>
<dbReference type="InterPro" id="IPR028081">
    <property type="entry name" value="Leu-bd"/>
</dbReference>
<comment type="similarity">
    <text evidence="1">Belongs to the leucine-binding protein family.</text>
</comment>
<evidence type="ECO:0000313" key="5">
    <source>
        <dbReference type="Proteomes" id="UP000292136"/>
    </source>
</evidence>
<accession>A0ABY0IM21</accession>
<comment type="caution">
    <text evidence="4">The sequence shown here is derived from an EMBL/GenBank/DDBJ whole genome shotgun (WGS) entry which is preliminary data.</text>
</comment>
<dbReference type="CDD" id="cd06333">
    <property type="entry name" value="PBP1_ABC_RPA1789-like"/>
    <property type="match status" value="1"/>
</dbReference>
<dbReference type="PANTHER" id="PTHR30483:SF38">
    <property type="entry name" value="BLR7848 PROTEIN"/>
    <property type="match status" value="1"/>
</dbReference>
<dbReference type="Pfam" id="PF13458">
    <property type="entry name" value="Peripla_BP_6"/>
    <property type="match status" value="1"/>
</dbReference>
<organism evidence="4 5">
    <name type="scientific">Azospira oryzae</name>
    <dbReference type="NCBI Taxonomy" id="146939"/>
    <lineage>
        <taxon>Bacteria</taxon>
        <taxon>Pseudomonadati</taxon>
        <taxon>Pseudomonadota</taxon>
        <taxon>Betaproteobacteria</taxon>
        <taxon>Rhodocyclales</taxon>
        <taxon>Rhodocyclaceae</taxon>
        <taxon>Azospira</taxon>
    </lineage>
</organism>
<dbReference type="SUPFAM" id="SSF53822">
    <property type="entry name" value="Periplasmic binding protein-like I"/>
    <property type="match status" value="1"/>
</dbReference>
<reference evidence="4 5" key="1">
    <citation type="submission" date="2019-02" db="EMBL/GenBank/DDBJ databases">
        <title>Genomic Encyclopedia of Type Strains, Phase IV (KMG-IV): sequencing the most valuable type-strain genomes for metagenomic binning, comparative biology and taxonomic classification.</title>
        <authorList>
            <person name="Goeker M."/>
        </authorList>
    </citation>
    <scope>NUCLEOTIDE SEQUENCE [LARGE SCALE GENOMIC DNA]</scope>
    <source>
        <strain evidence="4 5">DSM 21223</strain>
    </source>
</reference>
<proteinExistence type="inferred from homology"/>
<dbReference type="Gene3D" id="3.40.50.2300">
    <property type="match status" value="2"/>
</dbReference>
<dbReference type="Proteomes" id="UP000292136">
    <property type="component" value="Unassembled WGS sequence"/>
</dbReference>